<gene>
    <name evidence="2" type="ORF">SEVIR_4G132900v2</name>
</gene>
<sequence>MDSHNIESSNANGFDTRPLKKAKCEQLNDCYLSPSPPSSTSLASSCDNIESSNEKDSYTIDSIVAEKVACSEWIDFESDNDRRILLDDEKHQDQHEQYKVDQTYDYLPQDYEMTDLDYCGQITIETSLKDDILVKIDDIFVRQAQLSCLLDSEKFLNDDDGYNLRKQFMAQLLTYKENECEDNMPAGVRDFLRCINATQS</sequence>
<evidence type="ECO:0000313" key="2">
    <source>
        <dbReference type="EMBL" id="TKW21642.1"/>
    </source>
</evidence>
<reference evidence="2" key="1">
    <citation type="submission" date="2019-03" db="EMBL/GenBank/DDBJ databases">
        <title>WGS assembly of Setaria viridis.</title>
        <authorList>
            <person name="Huang P."/>
            <person name="Jenkins J."/>
            <person name="Grimwood J."/>
            <person name="Barry K."/>
            <person name="Healey A."/>
            <person name="Mamidi S."/>
            <person name="Sreedasyam A."/>
            <person name="Shu S."/>
            <person name="Feldman M."/>
            <person name="Wu J."/>
            <person name="Yu Y."/>
            <person name="Chen C."/>
            <person name="Johnson J."/>
            <person name="Rokhsar D."/>
            <person name="Baxter I."/>
            <person name="Schmutz J."/>
            <person name="Brutnell T."/>
            <person name="Kellogg E."/>
        </authorList>
    </citation>
    <scope>NUCLEOTIDE SEQUENCE [LARGE SCALE GENOMIC DNA]</scope>
</reference>
<name>A0A4U6V041_SETVI</name>
<dbReference type="AlphaFoldDB" id="A0A4U6V041"/>
<dbReference type="EMBL" id="CM016555">
    <property type="protein sequence ID" value="TKW21642.1"/>
    <property type="molecule type" value="Genomic_DNA"/>
</dbReference>
<dbReference type="Gramene" id="TKW21642">
    <property type="protein sequence ID" value="TKW21642"/>
    <property type="gene ID" value="SEVIR_4G132900v2"/>
</dbReference>
<evidence type="ECO:0000313" key="3">
    <source>
        <dbReference type="Proteomes" id="UP000298652"/>
    </source>
</evidence>
<proteinExistence type="predicted"/>
<dbReference type="Proteomes" id="UP000298652">
    <property type="component" value="Chromosome 4"/>
</dbReference>
<dbReference type="OMA" id="YCGQITI"/>
<accession>A0A4U6V041</accession>
<keyword evidence="3" id="KW-1185">Reference proteome</keyword>
<organism evidence="2 3">
    <name type="scientific">Setaria viridis</name>
    <name type="common">Green bristlegrass</name>
    <name type="synonym">Setaria italica subsp. viridis</name>
    <dbReference type="NCBI Taxonomy" id="4556"/>
    <lineage>
        <taxon>Eukaryota</taxon>
        <taxon>Viridiplantae</taxon>
        <taxon>Streptophyta</taxon>
        <taxon>Embryophyta</taxon>
        <taxon>Tracheophyta</taxon>
        <taxon>Spermatophyta</taxon>
        <taxon>Magnoliopsida</taxon>
        <taxon>Liliopsida</taxon>
        <taxon>Poales</taxon>
        <taxon>Poaceae</taxon>
        <taxon>PACMAD clade</taxon>
        <taxon>Panicoideae</taxon>
        <taxon>Panicodae</taxon>
        <taxon>Paniceae</taxon>
        <taxon>Cenchrinae</taxon>
        <taxon>Setaria</taxon>
    </lineage>
</organism>
<protein>
    <submittedName>
        <fullName evidence="2">Uncharacterized protein</fullName>
    </submittedName>
</protein>
<evidence type="ECO:0000256" key="1">
    <source>
        <dbReference type="SAM" id="MobiDB-lite"/>
    </source>
</evidence>
<feature type="region of interest" description="Disordered" evidence="1">
    <location>
        <begin position="33"/>
        <end position="53"/>
    </location>
</feature>